<dbReference type="RefSeq" id="XP_007400621.1">
    <property type="nucleotide sequence ID" value="XM_007400559.1"/>
</dbReference>
<feature type="compositionally biased region" description="Polar residues" evidence="1">
    <location>
        <begin position="28"/>
        <end position="40"/>
    </location>
</feature>
<keyword evidence="3" id="KW-1185">Reference proteome</keyword>
<proteinExistence type="predicted"/>
<dbReference type="InParanoid" id="K5WK76"/>
<accession>K5WK76</accession>
<dbReference type="EMBL" id="JH930478">
    <property type="protein sequence ID" value="EKM50672.1"/>
    <property type="molecule type" value="Genomic_DNA"/>
</dbReference>
<dbReference type="HOGENOM" id="CLU_1579074_0_0_1"/>
<evidence type="ECO:0000313" key="3">
    <source>
        <dbReference type="Proteomes" id="UP000008370"/>
    </source>
</evidence>
<reference evidence="2 3" key="1">
    <citation type="journal article" date="2012" name="BMC Genomics">
        <title>Comparative genomics of the white-rot fungi, Phanerochaete carnosa and P. chrysosporium, to elucidate the genetic basis of the distinct wood types they colonize.</title>
        <authorList>
            <person name="Suzuki H."/>
            <person name="MacDonald J."/>
            <person name="Syed K."/>
            <person name="Salamov A."/>
            <person name="Hori C."/>
            <person name="Aerts A."/>
            <person name="Henrissat B."/>
            <person name="Wiebenga A."/>
            <person name="vanKuyk P.A."/>
            <person name="Barry K."/>
            <person name="Lindquist E."/>
            <person name="LaButti K."/>
            <person name="Lapidus A."/>
            <person name="Lucas S."/>
            <person name="Coutinho P."/>
            <person name="Gong Y."/>
            <person name="Samejima M."/>
            <person name="Mahadevan R."/>
            <person name="Abou-Zaid M."/>
            <person name="de Vries R.P."/>
            <person name="Igarashi K."/>
            <person name="Yadav J.S."/>
            <person name="Grigoriev I.V."/>
            <person name="Master E.R."/>
        </authorList>
    </citation>
    <scope>NUCLEOTIDE SEQUENCE [LARGE SCALE GENOMIC DNA]</scope>
    <source>
        <strain evidence="2 3">HHB-10118-sp</strain>
    </source>
</reference>
<dbReference type="AlphaFoldDB" id="K5WK76"/>
<evidence type="ECO:0000256" key="1">
    <source>
        <dbReference type="SAM" id="MobiDB-lite"/>
    </source>
</evidence>
<dbReference type="KEGG" id="pco:PHACADRAFT_32679"/>
<evidence type="ECO:0000313" key="2">
    <source>
        <dbReference type="EMBL" id="EKM50672.1"/>
    </source>
</evidence>
<gene>
    <name evidence="2" type="ORF">PHACADRAFT_32679</name>
</gene>
<sequence>MPRITSRSTVLAKDHMTYKKDQQPRKCFSNSAQPATSPSSFSHIKPHIQGHASMPLSDFINFKILEHAKELIPLLEAVHTRFAAVFMCLNTDAADQVPCGDADKCWKMWNEFQDLYEGFAWRAKYWNSKQWRNLRGALKRMYKVKLIGLESRLPEICKELAEKQFSFPS</sequence>
<dbReference type="OrthoDB" id="3060991at2759"/>
<feature type="region of interest" description="Disordered" evidence="1">
    <location>
        <begin position="21"/>
        <end position="40"/>
    </location>
</feature>
<organism evidence="2 3">
    <name type="scientific">Phanerochaete carnosa (strain HHB-10118-sp)</name>
    <name type="common">White-rot fungus</name>
    <name type="synonym">Peniophora carnosa</name>
    <dbReference type="NCBI Taxonomy" id="650164"/>
    <lineage>
        <taxon>Eukaryota</taxon>
        <taxon>Fungi</taxon>
        <taxon>Dikarya</taxon>
        <taxon>Basidiomycota</taxon>
        <taxon>Agaricomycotina</taxon>
        <taxon>Agaricomycetes</taxon>
        <taxon>Polyporales</taxon>
        <taxon>Phanerochaetaceae</taxon>
        <taxon>Phanerochaete</taxon>
    </lineage>
</organism>
<name>K5WK76_PHACS</name>
<protein>
    <submittedName>
        <fullName evidence="2">Uncharacterized protein</fullName>
    </submittedName>
</protein>
<dbReference type="GeneID" id="18919744"/>
<dbReference type="Proteomes" id="UP000008370">
    <property type="component" value="Unassembled WGS sequence"/>
</dbReference>